<dbReference type="CDD" id="cd05398">
    <property type="entry name" value="NT_ClassII-CCAase"/>
    <property type="match status" value="1"/>
</dbReference>
<protein>
    <submittedName>
        <fullName evidence="13">HD domain-containing protein</fullName>
    </submittedName>
</protein>
<keyword evidence="2 9" id="KW-0808">Transferase</keyword>
<keyword evidence="4" id="KW-0548">Nucleotidyltransferase</keyword>
<keyword evidence="5" id="KW-0479">Metal-binding</keyword>
<dbReference type="GO" id="GO:0016779">
    <property type="term" value="F:nucleotidyltransferase activity"/>
    <property type="evidence" value="ECO:0007669"/>
    <property type="project" value="UniProtKB-KW"/>
</dbReference>
<feature type="domain" description="tRNA nucleotidyltransferase/poly(A) polymerase RNA and SrmB- binding" evidence="11">
    <location>
        <begin position="172"/>
        <end position="219"/>
    </location>
</feature>
<comment type="caution">
    <text evidence="13">The sequence shown here is derived from an EMBL/GenBank/DDBJ whole genome shotgun (WGS) entry which is preliminary data.</text>
</comment>
<feature type="domain" description="CCA-adding enzyme C-terminal" evidence="12">
    <location>
        <begin position="298"/>
        <end position="439"/>
    </location>
</feature>
<evidence type="ECO:0000256" key="9">
    <source>
        <dbReference type="RuleBase" id="RU003953"/>
    </source>
</evidence>
<evidence type="ECO:0000256" key="6">
    <source>
        <dbReference type="ARBA" id="ARBA00022741"/>
    </source>
</evidence>
<feature type="domain" description="Poly A polymerase head" evidence="10">
    <location>
        <begin position="24"/>
        <end position="145"/>
    </location>
</feature>
<dbReference type="CDD" id="cd00077">
    <property type="entry name" value="HDc"/>
    <property type="match status" value="1"/>
</dbReference>
<dbReference type="InterPro" id="IPR032810">
    <property type="entry name" value="CCA-adding_enz_C"/>
</dbReference>
<dbReference type="GO" id="GO:0046872">
    <property type="term" value="F:metal ion binding"/>
    <property type="evidence" value="ECO:0007669"/>
    <property type="project" value="UniProtKB-KW"/>
</dbReference>
<dbReference type="Gene3D" id="1.10.3090.10">
    <property type="entry name" value="cca-adding enzyme, domain 2"/>
    <property type="match status" value="1"/>
</dbReference>
<gene>
    <name evidence="13" type="ORF">JKK62_05000</name>
</gene>
<dbReference type="Gene3D" id="3.30.460.10">
    <property type="entry name" value="Beta Polymerase, domain 2"/>
    <property type="match status" value="1"/>
</dbReference>
<dbReference type="AlphaFoldDB" id="A0A934WQI6"/>
<dbReference type="EMBL" id="JAEQMG010000048">
    <property type="protein sequence ID" value="MBK6088013.1"/>
    <property type="molecule type" value="Genomic_DNA"/>
</dbReference>
<evidence type="ECO:0000259" key="11">
    <source>
        <dbReference type="Pfam" id="PF12627"/>
    </source>
</evidence>
<accession>A0A934WQI6</accession>
<dbReference type="Pfam" id="PF13735">
    <property type="entry name" value="tRNA_NucTran2_2"/>
    <property type="match status" value="1"/>
</dbReference>
<dbReference type="PANTHER" id="PTHR46173">
    <property type="entry name" value="CCA TRNA NUCLEOTIDYLTRANSFERASE 1, MITOCHONDRIAL"/>
    <property type="match status" value="1"/>
</dbReference>
<dbReference type="Pfam" id="PF01743">
    <property type="entry name" value="PolyA_pol"/>
    <property type="match status" value="1"/>
</dbReference>
<dbReference type="PROSITE" id="PS51257">
    <property type="entry name" value="PROKAR_LIPOPROTEIN"/>
    <property type="match status" value="1"/>
</dbReference>
<dbReference type="GO" id="GO:0000166">
    <property type="term" value="F:nucleotide binding"/>
    <property type="evidence" value="ECO:0007669"/>
    <property type="project" value="UniProtKB-KW"/>
</dbReference>
<evidence type="ECO:0000256" key="2">
    <source>
        <dbReference type="ARBA" id="ARBA00022679"/>
    </source>
</evidence>
<organism evidence="13 14">
    <name type="scientific">Ruminococcus difficilis</name>
    <dbReference type="NCBI Taxonomy" id="2763069"/>
    <lineage>
        <taxon>Bacteria</taxon>
        <taxon>Bacillati</taxon>
        <taxon>Bacillota</taxon>
        <taxon>Clostridia</taxon>
        <taxon>Eubacteriales</taxon>
        <taxon>Oscillospiraceae</taxon>
        <taxon>Ruminococcus</taxon>
    </lineage>
</organism>
<dbReference type="InterPro" id="IPR043519">
    <property type="entry name" value="NT_sf"/>
</dbReference>
<sequence>MEIRLPSDVKLMIDRLRHNGYSGYVVGGCVRDSLRGITPHDWDLTTSAPPEEIERIFADYQTVSVGKKYGTVAVIVEGELYEITTYRIDGEYSDSRHPDEVRFSDRLSDDLARRDFTVNAMAYNDEDGLVDLYGGQQDLANGVIRCVGDPTQRFSEDALRILRALRFAATLGFTIEPDTSDAILRQRKLLSDIAGERIREELLKLLCGDHAAFVLRRYRSVIAVFIPELKGTFDFEQNSKHHNRDVYRHTVAAVHHIEPLPLLRVTMLFHDIGKPLAQTTDKYGMSHYKNHPKIGAAMTREILRRLCMSSAFIDEVCTLIRWHDERFVPDAVMLKGYLKRLGVETMQALMLIQHADILAQSKYMREEKLRTLSAVSDELNRIIAAGECYSLRQLAVNGSDLIHIGVGSGVRIGKTLDLLLDKVIAGELPNDKEALLAYAKSTIDKEG</sequence>
<dbReference type="Gene3D" id="1.10.246.80">
    <property type="match status" value="1"/>
</dbReference>
<dbReference type="InterPro" id="IPR032828">
    <property type="entry name" value="PolyA_RNA-bd"/>
</dbReference>
<evidence type="ECO:0000313" key="13">
    <source>
        <dbReference type="EMBL" id="MBK6088013.1"/>
    </source>
</evidence>
<dbReference type="SUPFAM" id="SSF81301">
    <property type="entry name" value="Nucleotidyltransferase"/>
    <property type="match status" value="1"/>
</dbReference>
<dbReference type="PANTHER" id="PTHR46173:SF1">
    <property type="entry name" value="CCA TRNA NUCLEOTIDYLTRANSFERASE 1, MITOCHONDRIAL"/>
    <property type="match status" value="1"/>
</dbReference>
<dbReference type="Pfam" id="PF12627">
    <property type="entry name" value="PolyA_pol_RNAbd"/>
    <property type="match status" value="1"/>
</dbReference>
<evidence type="ECO:0000313" key="14">
    <source>
        <dbReference type="Proteomes" id="UP000633365"/>
    </source>
</evidence>
<dbReference type="Proteomes" id="UP000633365">
    <property type="component" value="Unassembled WGS sequence"/>
</dbReference>
<evidence type="ECO:0000259" key="12">
    <source>
        <dbReference type="Pfam" id="PF13735"/>
    </source>
</evidence>
<dbReference type="InterPro" id="IPR002646">
    <property type="entry name" value="PolA_pol_head_dom"/>
</dbReference>
<keyword evidence="14" id="KW-1185">Reference proteome</keyword>
<name>A0A934WQI6_9FIRM</name>
<evidence type="ECO:0000256" key="1">
    <source>
        <dbReference type="ARBA" id="ARBA00001946"/>
    </source>
</evidence>
<evidence type="ECO:0000256" key="8">
    <source>
        <dbReference type="ARBA" id="ARBA00022884"/>
    </source>
</evidence>
<dbReference type="RefSeq" id="WP_186832982.1">
    <property type="nucleotide sequence ID" value="NZ_JAEQMG010000048.1"/>
</dbReference>
<evidence type="ECO:0000256" key="7">
    <source>
        <dbReference type="ARBA" id="ARBA00022842"/>
    </source>
</evidence>
<dbReference type="SUPFAM" id="SSF81891">
    <property type="entry name" value="Poly A polymerase C-terminal region-like"/>
    <property type="match status" value="1"/>
</dbReference>
<keyword evidence="3" id="KW-0819">tRNA processing</keyword>
<keyword evidence="6" id="KW-0547">Nucleotide-binding</keyword>
<dbReference type="InterPro" id="IPR003607">
    <property type="entry name" value="HD/PDEase_dom"/>
</dbReference>
<evidence type="ECO:0000256" key="3">
    <source>
        <dbReference type="ARBA" id="ARBA00022694"/>
    </source>
</evidence>
<reference evidence="13" key="1">
    <citation type="submission" date="2021-01" db="EMBL/GenBank/DDBJ databases">
        <title>Genome public.</title>
        <authorList>
            <person name="Liu C."/>
            <person name="Sun Q."/>
        </authorList>
    </citation>
    <scope>NUCLEOTIDE SEQUENCE</scope>
    <source>
        <strain evidence="13">M6</strain>
    </source>
</reference>
<evidence type="ECO:0000259" key="10">
    <source>
        <dbReference type="Pfam" id="PF01743"/>
    </source>
</evidence>
<evidence type="ECO:0000256" key="4">
    <source>
        <dbReference type="ARBA" id="ARBA00022695"/>
    </source>
</evidence>
<comment type="similarity">
    <text evidence="9">Belongs to the tRNA nucleotidyltransferase/poly(A) polymerase family.</text>
</comment>
<dbReference type="GO" id="GO:0008033">
    <property type="term" value="P:tRNA processing"/>
    <property type="evidence" value="ECO:0007669"/>
    <property type="project" value="UniProtKB-KW"/>
</dbReference>
<keyword evidence="7" id="KW-0460">Magnesium</keyword>
<keyword evidence="8 9" id="KW-0694">RNA-binding</keyword>
<dbReference type="InterPro" id="IPR050264">
    <property type="entry name" value="Bact_CCA-adding_enz_type3_sf"/>
</dbReference>
<proteinExistence type="inferred from homology"/>
<dbReference type="GO" id="GO:0000049">
    <property type="term" value="F:tRNA binding"/>
    <property type="evidence" value="ECO:0007669"/>
    <property type="project" value="TreeGrafter"/>
</dbReference>
<evidence type="ECO:0000256" key="5">
    <source>
        <dbReference type="ARBA" id="ARBA00022723"/>
    </source>
</evidence>
<comment type="cofactor">
    <cofactor evidence="1">
        <name>Mg(2+)</name>
        <dbReference type="ChEBI" id="CHEBI:18420"/>
    </cofactor>
</comment>